<dbReference type="EMBL" id="CM001887">
    <property type="protein sequence ID" value="EOY33273.1"/>
    <property type="molecule type" value="Genomic_DNA"/>
</dbReference>
<organism evidence="2 3">
    <name type="scientific">Theobroma cacao</name>
    <name type="common">Cacao</name>
    <name type="synonym">Cocoa</name>
    <dbReference type="NCBI Taxonomy" id="3641"/>
    <lineage>
        <taxon>Eukaryota</taxon>
        <taxon>Viridiplantae</taxon>
        <taxon>Streptophyta</taxon>
        <taxon>Embryophyta</taxon>
        <taxon>Tracheophyta</taxon>
        <taxon>Spermatophyta</taxon>
        <taxon>Magnoliopsida</taxon>
        <taxon>eudicotyledons</taxon>
        <taxon>Gunneridae</taxon>
        <taxon>Pentapetalae</taxon>
        <taxon>rosids</taxon>
        <taxon>malvids</taxon>
        <taxon>Malvales</taxon>
        <taxon>Malvaceae</taxon>
        <taxon>Byttnerioideae</taxon>
        <taxon>Theobroma</taxon>
    </lineage>
</organism>
<keyword evidence="1" id="KW-0175">Coiled coil</keyword>
<protein>
    <submittedName>
        <fullName evidence="2">Uncharacterized protein</fullName>
    </submittedName>
</protein>
<gene>
    <name evidence="2" type="ORF">TCM_041216</name>
</gene>
<name>A0A061GV43_THECC</name>
<evidence type="ECO:0000313" key="3">
    <source>
        <dbReference type="Proteomes" id="UP000026915"/>
    </source>
</evidence>
<keyword evidence="3" id="KW-1185">Reference proteome</keyword>
<dbReference type="Proteomes" id="UP000026915">
    <property type="component" value="Chromosome 9"/>
</dbReference>
<dbReference type="InParanoid" id="A0A061GV43"/>
<dbReference type="Gramene" id="EOY33273">
    <property type="protein sequence ID" value="EOY33273"/>
    <property type="gene ID" value="TCM_041216"/>
</dbReference>
<accession>A0A061GV43</accession>
<evidence type="ECO:0000256" key="1">
    <source>
        <dbReference type="SAM" id="Coils"/>
    </source>
</evidence>
<sequence>MATEDKDIHQMVSQLNQTLSLTDQNLDQVSEDRSTKVLNILAGAAAELKANQEDLKEDFYELLAPFYQSGEGNSRNFDLSQLQDEVLRVIGTKGENELVGLAEGLEGLKKRGDELNERVIELMTDYNIVPKCSGIEESSKENKTTDLGSLAFTEEDGQETSEGLKKKLESGEFSLYDVTIQLYGFPWDVAMEIETSLGYRRLVKSERLFLEDEGQIMLDDDGELQEKDAGELKWVRVKKLKQKFEELKKKIYIKEELDLNVSPKASDSGDDLDIVTVNTRIRFLRVLRNWIFHIESVFVDLMYEIYYMFSGNEAEETIFQDLQSKLKHMMEIYFGMVPISVYKIIYMMENPEGLKLDGLVMRMATVFGSDTERLYEKLKLNDRMDQAHKIILLLRSVLVTAGLSYTRMIKEGESALYEKLLSESEEELREFQRNIDWVKSELKFI</sequence>
<dbReference type="OMA" id="CHERENL"/>
<proteinExistence type="predicted"/>
<dbReference type="AlphaFoldDB" id="A0A061GV43"/>
<reference evidence="2 3" key="1">
    <citation type="journal article" date="2013" name="Genome Biol.">
        <title>The genome sequence of the most widely cultivated cacao type and its use to identify candidate genes regulating pod color.</title>
        <authorList>
            <person name="Motamayor J.C."/>
            <person name="Mockaitis K."/>
            <person name="Schmutz J."/>
            <person name="Haiminen N."/>
            <person name="Iii D.L."/>
            <person name="Cornejo O."/>
            <person name="Findley S.D."/>
            <person name="Zheng P."/>
            <person name="Utro F."/>
            <person name="Royaert S."/>
            <person name="Saski C."/>
            <person name="Jenkins J."/>
            <person name="Podicheti R."/>
            <person name="Zhao M."/>
            <person name="Scheffler B.E."/>
            <person name="Stack J.C."/>
            <person name="Feltus F.A."/>
            <person name="Mustiga G.M."/>
            <person name="Amores F."/>
            <person name="Phillips W."/>
            <person name="Marelli J.P."/>
            <person name="May G.D."/>
            <person name="Shapiro H."/>
            <person name="Ma J."/>
            <person name="Bustamante C.D."/>
            <person name="Schnell R.J."/>
            <person name="Main D."/>
            <person name="Gilbert D."/>
            <person name="Parida L."/>
            <person name="Kuhn D.N."/>
        </authorList>
    </citation>
    <scope>NUCLEOTIDE SEQUENCE [LARGE SCALE GENOMIC DNA]</scope>
    <source>
        <strain evidence="3">cv. Matina 1-6</strain>
    </source>
</reference>
<feature type="coiled-coil region" evidence="1">
    <location>
        <begin position="414"/>
        <end position="441"/>
    </location>
</feature>
<evidence type="ECO:0000313" key="2">
    <source>
        <dbReference type="EMBL" id="EOY33273.1"/>
    </source>
</evidence>
<dbReference type="HOGENOM" id="CLU_614529_0_0_1"/>